<dbReference type="RefSeq" id="XP_001610641.1">
    <property type="nucleotide sequence ID" value="XM_001610591.1"/>
</dbReference>
<feature type="compositionally biased region" description="Polar residues" evidence="1">
    <location>
        <begin position="137"/>
        <end position="151"/>
    </location>
</feature>
<sequence>MVDKEVAIARLQSTLLRLSKEDLIKLLKSTYQAMRIKHGIPFERSDGHATTLNAQREPCAKGAKTPAARTKRRQNTGGKKTSDAAPDTESFRKVEQPTFRQIDRLADDLGDLHFSSLSYDSDDVAVSEHCLGDQESDMPQSHQVTSKSFGTPDSILSDRELAIQSLKEEMRQLVPPLDLSNISASAKEGYNLSDLISTQNDHIHSNHMNSTCNDTVEPSSFLNAENVGARYIDGLGTNAYHPPYNQTISHPRGLMPRSYGMAQYPGNWIPLTANPHYVRGPLLMHPPRLTRPGTADNFEYGEMYHMNTPGSVRRRTHSVHRL</sequence>
<feature type="region of interest" description="Disordered" evidence="1">
    <location>
        <begin position="134"/>
        <end position="153"/>
    </location>
</feature>
<dbReference type="KEGG" id="bbo:BBOV_IV007170"/>
<accession>A7ARA4</accession>
<evidence type="ECO:0000313" key="3">
    <source>
        <dbReference type="Proteomes" id="UP000002173"/>
    </source>
</evidence>
<protein>
    <submittedName>
        <fullName evidence="2">Uncharacterized protein</fullName>
    </submittedName>
</protein>
<evidence type="ECO:0000256" key="1">
    <source>
        <dbReference type="SAM" id="MobiDB-lite"/>
    </source>
</evidence>
<reference evidence="2 3" key="1">
    <citation type="journal article" date="2007" name="PLoS Pathog.">
        <title>Genome sequence of Babesia bovis and comparative analysis of apicomplexan hemoprotozoa.</title>
        <authorList>
            <person name="Brayton K.A."/>
            <person name="Lau A.O.T."/>
            <person name="Herndon D.R."/>
            <person name="Hannick L."/>
            <person name="Kappmeyer L.S."/>
            <person name="Berens S.J."/>
            <person name="Bidwell S.L."/>
            <person name="Brown W.C."/>
            <person name="Crabtree J."/>
            <person name="Fadrosh D."/>
            <person name="Feldblum T."/>
            <person name="Forberger H.A."/>
            <person name="Haas B.J."/>
            <person name="Howell J.M."/>
            <person name="Khouri H."/>
            <person name="Koo H."/>
            <person name="Mann D.J."/>
            <person name="Norimine J."/>
            <person name="Paulsen I.T."/>
            <person name="Radune D."/>
            <person name="Ren Q."/>
            <person name="Smith R.K. Jr."/>
            <person name="Suarez C.E."/>
            <person name="White O."/>
            <person name="Wortman J.R."/>
            <person name="Knowles D.P. Jr."/>
            <person name="McElwain T.F."/>
            <person name="Nene V.M."/>
        </authorList>
    </citation>
    <scope>NUCLEOTIDE SEQUENCE [LARGE SCALE GENOMIC DNA]</scope>
    <source>
        <strain evidence="2">T2Bo</strain>
    </source>
</reference>
<keyword evidence="3" id="KW-1185">Reference proteome</keyword>
<comment type="caution">
    <text evidence="2">The sequence shown here is derived from an EMBL/GenBank/DDBJ whole genome shotgun (WGS) entry which is preliminary data.</text>
</comment>
<dbReference type="GeneID" id="5478875"/>
<dbReference type="EMBL" id="AAXT01000002">
    <property type="protein sequence ID" value="EDO07073.1"/>
    <property type="molecule type" value="Genomic_DNA"/>
</dbReference>
<dbReference type="AlphaFoldDB" id="A7ARA4"/>
<organism evidence="2 3">
    <name type="scientific">Babesia bovis</name>
    <dbReference type="NCBI Taxonomy" id="5865"/>
    <lineage>
        <taxon>Eukaryota</taxon>
        <taxon>Sar</taxon>
        <taxon>Alveolata</taxon>
        <taxon>Apicomplexa</taxon>
        <taxon>Aconoidasida</taxon>
        <taxon>Piroplasmida</taxon>
        <taxon>Babesiidae</taxon>
        <taxon>Babesia</taxon>
    </lineage>
</organism>
<reference evidence="3" key="3">
    <citation type="journal article" date="2021" name="Int. J. Parasitol.">
        <title>Comparative analysis of gene expression between Babesia bovis blood stages and kinetes allowed by improved genome annotation.</title>
        <authorList>
            <person name="Ueti M.W."/>
            <person name="Johnson W.C."/>
            <person name="Kappmeyer L.S."/>
            <person name="Herndon D.R."/>
            <person name="Mousel M.R."/>
            <person name="Reif K.E."/>
            <person name="Taus N.S."/>
            <person name="Ifeonu O.O."/>
            <person name="Silva J.C."/>
            <person name="Suarez C.E."/>
            <person name="Brayton K.A."/>
        </authorList>
    </citation>
    <scope>NUCLEOTIDE SEQUENCE [LARGE SCALE GENOMIC DNA]</scope>
</reference>
<dbReference type="VEuPathDB" id="PiroplasmaDB:BBOV_IV007170"/>
<reference evidence="3" key="2">
    <citation type="journal article" date="2020" name="Data Brief">
        <title>Transcriptome dataset of Babesia bovis life stages within vertebrate and invertebrate hosts.</title>
        <authorList>
            <person name="Ueti M.W."/>
            <person name="Johnson W.C."/>
            <person name="Kappmeyer L.S."/>
            <person name="Herndon D.R."/>
            <person name="Mousel M.R."/>
            <person name="Reif K.E."/>
            <person name="Taus N.S."/>
            <person name="Ifeonu O.O."/>
            <person name="Silva J.C."/>
            <person name="Suarez C.E."/>
            <person name="Brayton K.A."/>
        </authorList>
    </citation>
    <scope>NUCLEOTIDE SEQUENCE [LARGE SCALE GENOMIC DNA]</scope>
</reference>
<gene>
    <name evidence="2" type="ORF">BBOV_IV007170</name>
</gene>
<proteinExistence type="predicted"/>
<name>A7ARA4_BABBO</name>
<dbReference type="eggNOG" id="ENOG502TNB1">
    <property type="taxonomic scope" value="Eukaryota"/>
</dbReference>
<dbReference type="InParanoid" id="A7ARA4"/>
<evidence type="ECO:0000313" key="2">
    <source>
        <dbReference type="EMBL" id="EDO07073.1"/>
    </source>
</evidence>
<feature type="region of interest" description="Disordered" evidence="1">
    <location>
        <begin position="46"/>
        <end position="94"/>
    </location>
</feature>
<dbReference type="Proteomes" id="UP000002173">
    <property type="component" value="Unassembled WGS sequence"/>
</dbReference>